<dbReference type="EMBL" id="QMIE01000002">
    <property type="protein sequence ID" value="TVM19181.1"/>
    <property type="molecule type" value="Genomic_DNA"/>
</dbReference>
<dbReference type="Gene3D" id="1.10.357.10">
    <property type="entry name" value="Tetracycline Repressor, domain 2"/>
    <property type="match status" value="1"/>
</dbReference>
<dbReference type="InterPro" id="IPR036271">
    <property type="entry name" value="Tet_transcr_reg_TetR-rel_C_sf"/>
</dbReference>
<evidence type="ECO:0000313" key="1">
    <source>
        <dbReference type="EMBL" id="TVM19181.1"/>
    </source>
</evidence>
<protein>
    <submittedName>
        <fullName evidence="1">Uncharacterized protein</fullName>
    </submittedName>
</protein>
<dbReference type="RefSeq" id="WP_144301539.1">
    <property type="nucleotide sequence ID" value="NZ_QMIE01000002.1"/>
</dbReference>
<name>A0A7M3MIP9_9BACT</name>
<organism evidence="1 2">
    <name type="scientific">Oceanidesulfovibrio indonesiensis</name>
    <dbReference type="NCBI Taxonomy" id="54767"/>
    <lineage>
        <taxon>Bacteria</taxon>
        <taxon>Pseudomonadati</taxon>
        <taxon>Thermodesulfobacteriota</taxon>
        <taxon>Desulfovibrionia</taxon>
        <taxon>Desulfovibrionales</taxon>
        <taxon>Desulfovibrionaceae</taxon>
        <taxon>Oceanidesulfovibrio</taxon>
    </lineage>
</organism>
<dbReference type="Proteomes" id="UP000448292">
    <property type="component" value="Unassembled WGS sequence"/>
</dbReference>
<proteinExistence type="predicted"/>
<gene>
    <name evidence="1" type="ORF">DPQ33_02145</name>
</gene>
<reference evidence="1 2" key="1">
    <citation type="submission" date="2018-06" db="EMBL/GenBank/DDBJ databases">
        <title>Complete genome of Desulfovibrio indonesiensis P37SLT.</title>
        <authorList>
            <person name="Crispim J.S."/>
            <person name="Vidigal P.M.P."/>
            <person name="Silva L.C.F."/>
            <person name="Laguardia C.N."/>
            <person name="Araujo L.C."/>
            <person name="Dias R.S."/>
            <person name="Sousa M.P."/>
            <person name="Paula S.O."/>
            <person name="Silva C."/>
        </authorList>
    </citation>
    <scope>NUCLEOTIDE SEQUENCE [LARGE SCALE GENOMIC DNA]</scope>
    <source>
        <strain evidence="1 2">P37SLT</strain>
    </source>
</reference>
<accession>A0A7M3MIP9</accession>
<sequence>MDREIQYNVQPVAGVLDRGRRLSHAGTAPECVPAGVSGVPDILRERQARGEIRPELNPEAVAASLVGMWGALGLQARMFEDMDAAAVNA</sequence>
<comment type="caution">
    <text evidence="1">The sequence shown here is derived from an EMBL/GenBank/DDBJ whole genome shotgun (WGS) entry which is preliminary data.</text>
</comment>
<evidence type="ECO:0000313" key="2">
    <source>
        <dbReference type="Proteomes" id="UP000448292"/>
    </source>
</evidence>
<dbReference type="AlphaFoldDB" id="A0A7M3MIP9"/>
<keyword evidence="2" id="KW-1185">Reference proteome</keyword>
<dbReference type="SUPFAM" id="SSF48498">
    <property type="entry name" value="Tetracyclin repressor-like, C-terminal domain"/>
    <property type="match status" value="1"/>
</dbReference>